<sequence length="514" mass="55085">MSCLRNIELLLCVVLVISSVENKNFPKDPSHVRSDARISNNLKQDILSLMQLARRPRPSMMTRLHGRRWSAPLYMVRLYNSISQTQSYHGGFCCNGTIADWRAIGADTIMSYLNQVRRKPPKISRHHVTFKFLVQSPTDEKVIATEFRLYKERMSSNKQSWKNTTYVVRLYQIVYPAQVLDLLETRVLRSWDIGWQAFDITKAGKTWSENPSTNHGLELSVINWFNQEVNPYRVGLVGFHGPLEKRPFMVSFFQHDGEHYRLADSHGPLENMMSRSSRSLDSPNDDGRTAVGVGGSRGGEGGGGGKGGGGQAGGGGGGQAGGGQAGGGGGGQAGGGGGGQAGGGGGGQAGGSRGGEQAGGGGGGQAGGSRGGGQAGGGGGGGGGGKVFNKGGSTFKREGGSSHRKRQNGSKFCQRRFLHVKFRRLGWHSWIIAPDGYSAFFCQGECSFPLNANMNVTNHAIVQTLVHLMQPKTVPNPCCAPTKLSPISVLFYDDRNNVVLKKYTDMVVNECGCQ</sequence>
<dbReference type="Pfam" id="PF00688">
    <property type="entry name" value="TGFb_propeptide"/>
    <property type="match status" value="1"/>
</dbReference>
<evidence type="ECO:0000256" key="5">
    <source>
        <dbReference type="ARBA" id="ARBA00022729"/>
    </source>
</evidence>
<dbReference type="FunCoup" id="A0A6P8JG91">
    <property type="interactions" value="397"/>
</dbReference>
<evidence type="ECO:0000256" key="1">
    <source>
        <dbReference type="ARBA" id="ARBA00004613"/>
    </source>
</evidence>
<evidence type="ECO:0000313" key="14">
    <source>
        <dbReference type="RefSeq" id="XP_031575305.1"/>
    </source>
</evidence>
<evidence type="ECO:0000256" key="10">
    <source>
        <dbReference type="SAM" id="MobiDB-lite"/>
    </source>
</evidence>
<dbReference type="Pfam" id="PF00019">
    <property type="entry name" value="TGF_beta"/>
    <property type="match status" value="1"/>
</dbReference>
<dbReference type="InterPro" id="IPR029034">
    <property type="entry name" value="Cystine-knot_cytokine"/>
</dbReference>
<dbReference type="AlphaFoldDB" id="A0A6P8JG91"/>
<evidence type="ECO:0000256" key="6">
    <source>
        <dbReference type="ARBA" id="ARBA00023030"/>
    </source>
</evidence>
<dbReference type="InterPro" id="IPR017948">
    <property type="entry name" value="TGFb_CS"/>
</dbReference>
<accession>A0A6P8JG91</accession>
<evidence type="ECO:0000313" key="13">
    <source>
        <dbReference type="Proteomes" id="UP000515163"/>
    </source>
</evidence>
<name>A0A6P8JG91_ACTTE</name>
<evidence type="ECO:0000256" key="7">
    <source>
        <dbReference type="ARBA" id="ARBA00023157"/>
    </source>
</evidence>
<evidence type="ECO:0000256" key="4">
    <source>
        <dbReference type="ARBA" id="ARBA00022525"/>
    </source>
</evidence>
<comment type="similarity">
    <text evidence="2 9">Belongs to the TGF-beta family.</text>
</comment>
<dbReference type="Gene3D" id="2.60.120.970">
    <property type="match status" value="1"/>
</dbReference>
<keyword evidence="8" id="KW-0325">Glycoprotein</keyword>
<feature type="compositionally biased region" description="Polar residues" evidence="10">
    <location>
        <begin position="273"/>
        <end position="282"/>
    </location>
</feature>
<keyword evidence="13" id="KW-1185">Reference proteome</keyword>
<evidence type="ECO:0000256" key="3">
    <source>
        <dbReference type="ARBA" id="ARBA00022514"/>
    </source>
</evidence>
<feature type="region of interest" description="Disordered" evidence="10">
    <location>
        <begin position="264"/>
        <end position="408"/>
    </location>
</feature>
<feature type="compositionally biased region" description="Gly residues" evidence="10">
    <location>
        <begin position="292"/>
        <end position="386"/>
    </location>
</feature>
<keyword evidence="5 11" id="KW-0732">Signal</keyword>
<evidence type="ECO:0000256" key="9">
    <source>
        <dbReference type="RuleBase" id="RU000354"/>
    </source>
</evidence>
<dbReference type="RefSeq" id="XP_031575305.1">
    <property type="nucleotide sequence ID" value="XM_031719445.1"/>
</dbReference>
<dbReference type="SUPFAM" id="SSF57501">
    <property type="entry name" value="Cystine-knot cytokines"/>
    <property type="match status" value="1"/>
</dbReference>
<evidence type="ECO:0000256" key="8">
    <source>
        <dbReference type="ARBA" id="ARBA00023180"/>
    </source>
</evidence>
<dbReference type="GeneID" id="116308926"/>
<dbReference type="GO" id="GO:0008083">
    <property type="term" value="F:growth factor activity"/>
    <property type="evidence" value="ECO:0007669"/>
    <property type="project" value="UniProtKB-KW"/>
</dbReference>
<dbReference type="SMART" id="SM00204">
    <property type="entry name" value="TGFB"/>
    <property type="match status" value="1"/>
</dbReference>
<evidence type="ECO:0000256" key="11">
    <source>
        <dbReference type="SAM" id="SignalP"/>
    </source>
</evidence>
<dbReference type="PROSITE" id="PS51362">
    <property type="entry name" value="TGF_BETA_2"/>
    <property type="match status" value="1"/>
</dbReference>
<dbReference type="InterPro" id="IPR015615">
    <property type="entry name" value="TGF-beta-rel"/>
</dbReference>
<keyword evidence="3" id="KW-0202">Cytokine</keyword>
<dbReference type="CDD" id="cd13761">
    <property type="entry name" value="TGF_beta_BMP5_like"/>
    <property type="match status" value="1"/>
</dbReference>
<dbReference type="Proteomes" id="UP000515163">
    <property type="component" value="Unplaced"/>
</dbReference>
<feature type="signal peptide" evidence="11">
    <location>
        <begin position="1"/>
        <end position="22"/>
    </location>
</feature>
<dbReference type="KEGG" id="aten:116308926"/>
<dbReference type="OrthoDB" id="5987191at2759"/>
<dbReference type="PROSITE" id="PS00250">
    <property type="entry name" value="TGF_BETA_1"/>
    <property type="match status" value="1"/>
</dbReference>
<dbReference type="InterPro" id="IPR001839">
    <property type="entry name" value="TGF-b_C"/>
</dbReference>
<dbReference type="GO" id="GO:0032502">
    <property type="term" value="P:developmental process"/>
    <property type="evidence" value="ECO:0007669"/>
    <property type="project" value="UniProtKB-ARBA"/>
</dbReference>
<evidence type="ECO:0000259" key="12">
    <source>
        <dbReference type="PROSITE" id="PS51362"/>
    </source>
</evidence>
<dbReference type="Gene3D" id="2.10.90.10">
    <property type="entry name" value="Cystine-knot cytokines"/>
    <property type="match status" value="1"/>
</dbReference>
<dbReference type="PANTHER" id="PTHR11848">
    <property type="entry name" value="TGF-BETA FAMILY"/>
    <property type="match status" value="1"/>
</dbReference>
<dbReference type="FunFam" id="2.10.90.10:FF:000003">
    <property type="entry name" value="Bone morphogenetic protein 5"/>
    <property type="match status" value="1"/>
</dbReference>
<keyword evidence="7" id="KW-1015">Disulfide bond</keyword>
<dbReference type="GO" id="GO:0005615">
    <property type="term" value="C:extracellular space"/>
    <property type="evidence" value="ECO:0007669"/>
    <property type="project" value="UniProtKB-KW"/>
</dbReference>
<reference evidence="14" key="1">
    <citation type="submission" date="2025-08" db="UniProtKB">
        <authorList>
            <consortium name="RefSeq"/>
        </authorList>
    </citation>
    <scope>IDENTIFICATION</scope>
    <source>
        <tissue evidence="14">Tentacle</tissue>
    </source>
</reference>
<feature type="domain" description="TGF-beta family profile" evidence="12">
    <location>
        <begin position="403"/>
        <end position="514"/>
    </location>
</feature>
<protein>
    <submittedName>
        <fullName evidence="14">Bone morphogenetic protein 7-like</fullName>
    </submittedName>
</protein>
<dbReference type="InterPro" id="IPR001111">
    <property type="entry name" value="TGF-b_propeptide"/>
</dbReference>
<proteinExistence type="inferred from homology"/>
<feature type="chain" id="PRO_5028385423" evidence="11">
    <location>
        <begin position="23"/>
        <end position="514"/>
    </location>
</feature>
<dbReference type="InParanoid" id="A0A6P8JG91"/>
<keyword evidence="4" id="KW-0964">Secreted</keyword>
<dbReference type="GO" id="GO:0005125">
    <property type="term" value="F:cytokine activity"/>
    <property type="evidence" value="ECO:0007669"/>
    <property type="project" value="UniProtKB-KW"/>
</dbReference>
<gene>
    <name evidence="14" type="primary">LOC116308926</name>
</gene>
<organism evidence="13 14">
    <name type="scientific">Actinia tenebrosa</name>
    <name type="common">Australian red waratah sea anemone</name>
    <dbReference type="NCBI Taxonomy" id="6105"/>
    <lineage>
        <taxon>Eukaryota</taxon>
        <taxon>Metazoa</taxon>
        <taxon>Cnidaria</taxon>
        <taxon>Anthozoa</taxon>
        <taxon>Hexacorallia</taxon>
        <taxon>Actiniaria</taxon>
        <taxon>Actiniidae</taxon>
        <taxon>Actinia</taxon>
    </lineage>
</organism>
<keyword evidence="6 9" id="KW-0339">Growth factor</keyword>
<comment type="subcellular location">
    <subcellularLocation>
        <location evidence="1">Secreted</location>
    </subcellularLocation>
</comment>
<evidence type="ECO:0000256" key="2">
    <source>
        <dbReference type="ARBA" id="ARBA00006656"/>
    </source>
</evidence>
<dbReference type="PANTHER" id="PTHR11848:SF310">
    <property type="entry name" value="PROTEIN 60A-RELATED"/>
    <property type="match status" value="1"/>
</dbReference>